<dbReference type="AlphaFoldDB" id="A0A562RLM2"/>
<dbReference type="GO" id="GO:0009421">
    <property type="term" value="C:bacterial-type flagellum filament cap"/>
    <property type="evidence" value="ECO:0007669"/>
    <property type="project" value="InterPro"/>
</dbReference>
<sequence length="461" mass="46128">MNTSATSSLLATLYGGSVANTAGSVTGSTTLSPTVAAKVRQALAGQQGNIDALNASLTADQTRLSGLGQLQSALSTFEALAESLSGAGLSTSASASVNGIVTAATTSSAKAGTYKVEVGQLAQGQILTGGAKPTADTALGSGTNATIKLQWGTLADGEFKAAGGSQSIAIDSSNNTLEGIAAAMKKAGVDASVVKGDTGYSLQVKGKDGAAQTLSISVTGDAALKAAIGFDPEHPAAGAMTQVQAAQDAIVTVDGTKITSPTNSLTDAVPGTTLTLAAKGSTTLTVAQDTSQISKNVNTFIEGYNALTERLAALQKGALKGDTALSSVTTQLAQVMRIGGAGSMAQGLAAAGISQDASGKLVLDQTKLDAAVKADPSALAKLFTNEGSGLADKLDKKIDSWTAETGLLSRTETRVTRSLEILTGKQDRMAQALTTQAQALAQLYTIQEQMGGTGTFLDMLG</sequence>
<accession>A0A562RLM2</accession>
<dbReference type="PANTHER" id="PTHR30288:SF0">
    <property type="entry name" value="FLAGELLAR HOOK-ASSOCIATED PROTEIN 2"/>
    <property type="match status" value="1"/>
</dbReference>
<dbReference type="Pfam" id="PF02465">
    <property type="entry name" value="FliD_N"/>
    <property type="match status" value="1"/>
</dbReference>
<dbReference type="Proteomes" id="UP000318431">
    <property type="component" value="Unassembled WGS sequence"/>
</dbReference>
<gene>
    <name evidence="8" type="ORF">IP91_01010</name>
</gene>
<comment type="subcellular location">
    <subcellularLocation>
        <location evidence="5">Secreted</location>
    </subcellularLocation>
    <subcellularLocation>
        <location evidence="5">Bacterial flagellum</location>
    </subcellularLocation>
</comment>
<evidence type="ECO:0000256" key="2">
    <source>
        <dbReference type="ARBA" id="ARBA00011255"/>
    </source>
</evidence>
<keyword evidence="4 5" id="KW-0975">Bacterial flagellum</keyword>
<reference evidence="8 9" key="1">
    <citation type="journal article" date="2015" name="Stand. Genomic Sci.">
        <title>Genomic Encyclopedia of Bacterial and Archaeal Type Strains, Phase III: the genomes of soil and plant-associated and newly described type strains.</title>
        <authorList>
            <person name="Whitman W.B."/>
            <person name="Woyke T."/>
            <person name="Klenk H.P."/>
            <person name="Zhou Y."/>
            <person name="Lilburn T.G."/>
            <person name="Beck B.J."/>
            <person name="De Vos P."/>
            <person name="Vandamme P."/>
            <person name="Eisen J.A."/>
            <person name="Garrity G."/>
            <person name="Hugenholtz P."/>
            <person name="Kyrpides N.C."/>
        </authorList>
    </citation>
    <scope>NUCLEOTIDE SEQUENCE [LARGE SCALE GENOMIC DNA]</scope>
    <source>
        <strain evidence="8 9">CGMCC 1.10822</strain>
    </source>
</reference>
<dbReference type="OrthoDB" id="8771769at2"/>
<keyword evidence="5" id="KW-0964">Secreted</keyword>
<keyword evidence="8" id="KW-0966">Cell projection</keyword>
<evidence type="ECO:0000259" key="7">
    <source>
        <dbReference type="Pfam" id="PF07195"/>
    </source>
</evidence>
<proteinExistence type="inferred from homology"/>
<evidence type="ECO:0000313" key="9">
    <source>
        <dbReference type="Proteomes" id="UP000318431"/>
    </source>
</evidence>
<comment type="similarity">
    <text evidence="1 5">Belongs to the FliD family.</text>
</comment>
<dbReference type="GO" id="GO:0009424">
    <property type="term" value="C:bacterial-type flagellum hook"/>
    <property type="evidence" value="ECO:0007669"/>
    <property type="project" value="UniProtKB-UniRule"/>
</dbReference>
<dbReference type="InterPro" id="IPR040026">
    <property type="entry name" value="FliD"/>
</dbReference>
<dbReference type="PANTHER" id="PTHR30288">
    <property type="entry name" value="FLAGELLAR CAP/ASSEMBLY PROTEIN FLID"/>
    <property type="match status" value="1"/>
</dbReference>
<name>A0A562RLM2_9BURK</name>
<dbReference type="GO" id="GO:0005576">
    <property type="term" value="C:extracellular region"/>
    <property type="evidence" value="ECO:0007669"/>
    <property type="project" value="UniProtKB-SubCell"/>
</dbReference>
<evidence type="ECO:0000256" key="3">
    <source>
        <dbReference type="ARBA" id="ARBA00023054"/>
    </source>
</evidence>
<protein>
    <recommendedName>
        <fullName evidence="5">Flagellar hook-associated protein 2</fullName>
        <shortName evidence="5">HAP2</shortName>
    </recommendedName>
    <alternativeName>
        <fullName evidence="5">Flagellar cap protein</fullName>
    </alternativeName>
</protein>
<feature type="domain" description="Flagellar hook-associated protein 2 C-terminal" evidence="7">
    <location>
        <begin position="246"/>
        <end position="445"/>
    </location>
</feature>
<keyword evidence="9" id="KW-1185">Reference proteome</keyword>
<evidence type="ECO:0000313" key="8">
    <source>
        <dbReference type="EMBL" id="TWI69932.1"/>
    </source>
</evidence>
<feature type="domain" description="Flagellar hook-associated protein 2 N-terminal" evidence="6">
    <location>
        <begin position="39"/>
        <end position="125"/>
    </location>
</feature>
<evidence type="ECO:0000256" key="1">
    <source>
        <dbReference type="ARBA" id="ARBA00009764"/>
    </source>
</evidence>
<keyword evidence="3" id="KW-0175">Coiled coil</keyword>
<dbReference type="GO" id="GO:0007155">
    <property type="term" value="P:cell adhesion"/>
    <property type="evidence" value="ECO:0007669"/>
    <property type="project" value="InterPro"/>
</dbReference>
<dbReference type="InterPro" id="IPR010809">
    <property type="entry name" value="FliD_C"/>
</dbReference>
<evidence type="ECO:0000259" key="6">
    <source>
        <dbReference type="Pfam" id="PF02465"/>
    </source>
</evidence>
<comment type="caution">
    <text evidence="8">The sequence shown here is derived from an EMBL/GenBank/DDBJ whole genome shotgun (WGS) entry which is preliminary data.</text>
</comment>
<comment type="subunit">
    <text evidence="2 5">Homopentamer.</text>
</comment>
<dbReference type="EMBL" id="VLLB01000001">
    <property type="protein sequence ID" value="TWI69932.1"/>
    <property type="molecule type" value="Genomic_DNA"/>
</dbReference>
<dbReference type="RefSeq" id="WP_145647644.1">
    <property type="nucleotide sequence ID" value="NZ_VLLB01000001.1"/>
</dbReference>
<keyword evidence="8" id="KW-0969">Cilium</keyword>
<dbReference type="Pfam" id="PF07195">
    <property type="entry name" value="FliD_C"/>
    <property type="match status" value="1"/>
</dbReference>
<organism evidence="8 9">
    <name type="scientific">Pseudoduganella lurida</name>
    <dbReference type="NCBI Taxonomy" id="1036180"/>
    <lineage>
        <taxon>Bacteria</taxon>
        <taxon>Pseudomonadati</taxon>
        <taxon>Pseudomonadota</taxon>
        <taxon>Betaproteobacteria</taxon>
        <taxon>Burkholderiales</taxon>
        <taxon>Oxalobacteraceae</taxon>
        <taxon>Telluria group</taxon>
        <taxon>Pseudoduganella</taxon>
    </lineage>
</organism>
<evidence type="ECO:0000256" key="5">
    <source>
        <dbReference type="RuleBase" id="RU362066"/>
    </source>
</evidence>
<keyword evidence="8" id="KW-0282">Flagellum</keyword>
<comment type="function">
    <text evidence="5">Required for morphogenesis and for the elongation of the flagellar filament by facilitating polymerization of the flagellin monomers at the tip of growing filament. Forms a capping structure, which prevents flagellin subunits (transported through the central channel of the flagellum) from leaking out without polymerization at the distal end.</text>
</comment>
<evidence type="ECO:0000256" key="4">
    <source>
        <dbReference type="ARBA" id="ARBA00023143"/>
    </source>
</evidence>
<dbReference type="InterPro" id="IPR003481">
    <property type="entry name" value="FliD_N"/>
</dbReference>
<dbReference type="GO" id="GO:0071973">
    <property type="term" value="P:bacterial-type flagellum-dependent cell motility"/>
    <property type="evidence" value="ECO:0007669"/>
    <property type="project" value="TreeGrafter"/>
</dbReference>